<keyword evidence="1" id="KW-1133">Transmembrane helix</keyword>
<dbReference type="Pfam" id="PF13968">
    <property type="entry name" value="DUF4220"/>
    <property type="match status" value="1"/>
</dbReference>
<proteinExistence type="predicted"/>
<dbReference type="OMA" id="SESCRHE"/>
<dbReference type="PANTHER" id="PTHR31325">
    <property type="entry name" value="OS01G0798800 PROTEIN-RELATED"/>
    <property type="match status" value="1"/>
</dbReference>
<name>A0A9R0R5B0_TRITD</name>
<accession>A0A9R0R5B0</accession>
<keyword evidence="1" id="KW-0812">Transmembrane</keyword>
<reference evidence="3 4" key="1">
    <citation type="submission" date="2017-09" db="EMBL/GenBank/DDBJ databases">
        <authorList>
            <consortium name="International Durum Wheat Genome Sequencing Consortium (IDWGSC)"/>
            <person name="Milanesi L."/>
        </authorList>
    </citation>
    <scope>NUCLEOTIDE SEQUENCE [LARGE SCALE GENOMIC DNA]</scope>
    <source>
        <strain evidence="4">cv. Svevo</strain>
    </source>
</reference>
<dbReference type="Proteomes" id="UP000324705">
    <property type="component" value="Chromosome 1B"/>
</dbReference>
<evidence type="ECO:0000313" key="4">
    <source>
        <dbReference type="Proteomes" id="UP000324705"/>
    </source>
</evidence>
<evidence type="ECO:0000313" key="3">
    <source>
        <dbReference type="EMBL" id="VAH22870.1"/>
    </source>
</evidence>
<dbReference type="InterPro" id="IPR025315">
    <property type="entry name" value="DUF4220"/>
</dbReference>
<organism evidence="3 4">
    <name type="scientific">Triticum turgidum subsp. durum</name>
    <name type="common">Durum wheat</name>
    <name type="synonym">Triticum durum</name>
    <dbReference type="NCBI Taxonomy" id="4567"/>
    <lineage>
        <taxon>Eukaryota</taxon>
        <taxon>Viridiplantae</taxon>
        <taxon>Streptophyta</taxon>
        <taxon>Embryophyta</taxon>
        <taxon>Tracheophyta</taxon>
        <taxon>Spermatophyta</taxon>
        <taxon>Magnoliopsida</taxon>
        <taxon>Liliopsida</taxon>
        <taxon>Poales</taxon>
        <taxon>Poaceae</taxon>
        <taxon>BOP clade</taxon>
        <taxon>Pooideae</taxon>
        <taxon>Triticodae</taxon>
        <taxon>Triticeae</taxon>
        <taxon>Triticinae</taxon>
        <taxon>Triticum</taxon>
    </lineage>
</organism>
<feature type="transmembrane region" description="Helical" evidence="1">
    <location>
        <begin position="298"/>
        <end position="320"/>
    </location>
</feature>
<sequence>MAAEGWLEETVKLLGFWVFRAVVLSSISMHLVLAIFSESCRHEGHGWKRRFIWVAYQVTEWGPMYVLGNLYLDTTPQEKLIVAFWVPFLLQHHARPDNMSAYSMEDHEAWARRMLLVPVQSFGAIYVLYRYILEDPGTGSLRQASCIMLFLGIFKYVESAVALRRGDSAVVRSSFKQLPSSLVDDDFGEVKNLELDDEKALLVAHSLFDICKGTFSDYPMEYIDRVAIRSIFAGRWKTMFKVVEMELSLMHDILYTKASVVHTWGGYAIRLASPPLTAAALLLFWLDYKVDLERIDTVITYTLLWTTLLLDMVWLLRALVST</sequence>
<gene>
    <name evidence="3" type="ORF">TRITD_1Bv1G213360</name>
</gene>
<feature type="transmembrane region" description="Helical" evidence="1">
    <location>
        <begin position="267"/>
        <end position="286"/>
    </location>
</feature>
<evidence type="ECO:0000259" key="2">
    <source>
        <dbReference type="Pfam" id="PF13968"/>
    </source>
</evidence>
<dbReference type="AlphaFoldDB" id="A0A9R0R5B0"/>
<feature type="domain" description="DUF4220" evidence="2">
    <location>
        <begin position="53"/>
        <end position="322"/>
    </location>
</feature>
<dbReference type="Gramene" id="TRITD1Bv1G213360.1">
    <property type="protein sequence ID" value="TRITD1Bv1G213360.1"/>
    <property type="gene ID" value="TRITD1Bv1G213360"/>
</dbReference>
<dbReference type="EMBL" id="LT934112">
    <property type="protein sequence ID" value="VAH22870.1"/>
    <property type="molecule type" value="Genomic_DNA"/>
</dbReference>
<keyword evidence="1" id="KW-0472">Membrane</keyword>
<feature type="transmembrane region" description="Helical" evidence="1">
    <location>
        <begin position="14"/>
        <end position="36"/>
    </location>
</feature>
<keyword evidence="4" id="KW-1185">Reference proteome</keyword>
<evidence type="ECO:0000256" key="1">
    <source>
        <dbReference type="SAM" id="Phobius"/>
    </source>
</evidence>
<protein>
    <recommendedName>
        <fullName evidence="2">DUF4220 domain-containing protein</fullName>
    </recommendedName>
</protein>